<accession>A0A9X9JN12</accession>
<reference evidence="1" key="1">
    <citation type="submission" date="2022-07" db="EMBL/GenBank/DDBJ databases">
        <title>Comparative analysis of new lytic phages for the biological control of phytopathogenic Xanthomonas spp.</title>
        <authorList>
            <person name="Domingo-Calap M.L."/>
            <person name="Bernabeu-Gimeno M."/>
            <person name="Aure C.M."/>
            <person name="Marco-Noales E."/>
            <person name="Domingo-Calap P."/>
        </authorList>
    </citation>
    <scope>NUCLEOTIDE SEQUENCE</scope>
</reference>
<protein>
    <submittedName>
        <fullName evidence="1">Uncharacterized protein</fullName>
    </submittedName>
</protein>
<keyword evidence="2" id="KW-1185">Reference proteome</keyword>
<dbReference type="EMBL" id="ON932081">
    <property type="protein sequence ID" value="UYA98835.1"/>
    <property type="molecule type" value="Genomic_DNA"/>
</dbReference>
<gene>
    <name evidence="1" type="ORF">IVIADoCa7_9</name>
</gene>
<name>A0A9X9JN12_9CAUD</name>
<proteinExistence type="predicted"/>
<evidence type="ECO:0000313" key="2">
    <source>
        <dbReference type="Proteomes" id="UP001164550"/>
    </source>
</evidence>
<dbReference type="Proteomes" id="UP001164550">
    <property type="component" value="Segment"/>
</dbReference>
<evidence type="ECO:0000313" key="1">
    <source>
        <dbReference type="EMBL" id="UYA98835.1"/>
    </source>
</evidence>
<organism evidence="1 2">
    <name type="scientific">Xanthomonas phage vB_Xar_IVIA-DoCa7</name>
    <dbReference type="NCBI Taxonomy" id="2975534"/>
    <lineage>
        <taxon>Viruses</taxon>
        <taxon>Duplodnaviria</taxon>
        <taxon>Heunggongvirae</taxon>
        <taxon>Uroviricota</taxon>
        <taxon>Caudoviricetes</taxon>
        <taxon>Autographivirales</taxon>
        <taxon>Autonotataviridae</taxon>
        <taxon>Paternavirus</taxon>
        <taxon>Paternavirus doca7</taxon>
    </lineage>
</organism>
<sequence>MTIQIERNIAFIAKAGAKLDKLIQSTAEAVMLHSHQHREVSLVCKLYNALPKGARHVAMAEWMMAFCPVVANTDDSTKGERPFVFNDDKCKAGDDLVTLAAAAGGSPWFEMRKSPTPDEVFDVKAAIMALLRKAKKAGDNTDPVTIQQLEMLSTTAKGKPEVKA</sequence>